<accession>A0ABY3PPF8</accession>
<evidence type="ECO:0000256" key="1">
    <source>
        <dbReference type="PROSITE-ProRule" id="PRU00221"/>
    </source>
</evidence>
<dbReference type="InterPro" id="IPR001680">
    <property type="entry name" value="WD40_rpt"/>
</dbReference>
<keyword evidence="1" id="KW-0853">WD repeat</keyword>
<dbReference type="EMBL" id="CP063845">
    <property type="protein sequence ID" value="UFP95566.1"/>
    <property type="molecule type" value="Genomic_DNA"/>
</dbReference>
<keyword evidence="3" id="KW-1185">Reference proteome</keyword>
<dbReference type="InterPro" id="IPR036322">
    <property type="entry name" value="WD40_repeat_dom_sf"/>
</dbReference>
<gene>
    <name evidence="2" type="ORF">ISF26_04790</name>
</gene>
<dbReference type="PANTHER" id="PTHR19879">
    <property type="entry name" value="TRANSCRIPTION INITIATION FACTOR TFIID"/>
    <property type="match status" value="1"/>
</dbReference>
<evidence type="ECO:0000313" key="3">
    <source>
        <dbReference type="Proteomes" id="UP001054846"/>
    </source>
</evidence>
<name>A0ABY3PPF8_9CYAN</name>
<proteinExistence type="predicted"/>
<dbReference type="PROSITE" id="PS50082">
    <property type="entry name" value="WD_REPEATS_2"/>
    <property type="match status" value="3"/>
</dbReference>
<feature type="repeat" description="WD" evidence="1">
    <location>
        <begin position="427"/>
        <end position="469"/>
    </location>
</feature>
<dbReference type="InterPro" id="IPR015943">
    <property type="entry name" value="WD40/YVTN_repeat-like_dom_sf"/>
</dbReference>
<feature type="repeat" description="WD" evidence="1">
    <location>
        <begin position="381"/>
        <end position="414"/>
    </location>
</feature>
<reference evidence="2 3" key="1">
    <citation type="journal article" date="2021" name="Genome Biol. Evol.">
        <title>Complete Genome Sequencing of a Novel Gloeobacter Species from a Waterfall Cave in Mexico.</title>
        <authorList>
            <person name="Saw J.H."/>
            <person name="Cardona T."/>
            <person name="Montejano G."/>
        </authorList>
    </citation>
    <scope>NUCLEOTIDE SEQUENCE [LARGE SCALE GENOMIC DNA]</scope>
    <source>
        <strain evidence="2">MG652769</strain>
    </source>
</reference>
<dbReference type="SUPFAM" id="SSF50978">
    <property type="entry name" value="WD40 repeat-like"/>
    <property type="match status" value="1"/>
</dbReference>
<feature type="repeat" description="WD" evidence="1">
    <location>
        <begin position="666"/>
        <end position="692"/>
    </location>
</feature>
<dbReference type="PROSITE" id="PS50294">
    <property type="entry name" value="WD_REPEATS_REGION"/>
    <property type="match status" value="1"/>
</dbReference>
<dbReference type="Pfam" id="PF00400">
    <property type="entry name" value="WD40"/>
    <property type="match status" value="2"/>
</dbReference>
<sequence>MEKRVISAVLSEQAVTYRPGGPPVTFEVTVSNDSNQFAGFKLELVAAGTGRNPNWYQLFPEVSTAKPPGSRTQFQVTIVDSPIPGFVGAINVTILITSPQLKEERKYLLRLIVEAGSGPSQLLVDLPVRQFQTYPRNPVDIPVRVRNLSQRPVDIVLRFLGIDPVWLATGTERRFVVEAGALADVAFQCLPPGPNQALGQEYPFAVEALPQSGSAARAEGSLEVLPVGFVQFNCSEPRKRLPEKGGAWWPDWSELAATFPLLFKNASNLRQEVSVAVEGRDSGRCAARTEPPQGVLGVSTTTELKLEITRKRSLFGLPKTLQLEAVAVLSDERLGGADPPSQKLELRVLPKLPVWMQVLSVALTFISGSWGAVTVHEHFNPRAHTDLVNSVRVSGDARMVYSASDDRTIRSWRVGKEGGDLSYEGILVDTGRPVRALRFMPKNNSQLAAGLENGAVQIWNVATGEKLRQLDYQPEVDDRVFDLVFTANSRHLFSAHGSGMVQMWDLQSEATQPVRVLELDKKLDYTVQALELSGDERTLISAGRFFRLLLWDLDKPDARPRRLQPRGGQNDVIWSVALSPKNPNLLATADSAGNITTYDLARCADPNATKAPFKGATALGSLLKADPKAQDRAVPVQSAETVPANVPVDVTCPVLDRWLGHGSFAVRSLAFGGDGLSLISGGDDHRVMLWQLTPKGTRAARSVTGRLLEERPKKVNAVDLGRDREGIIGVSGGDDFQVSMRRVPLP</sequence>
<dbReference type="PANTHER" id="PTHR19879:SF9">
    <property type="entry name" value="TRANSCRIPTION INITIATION FACTOR TFIID SUBUNIT 5"/>
    <property type="match status" value="1"/>
</dbReference>
<dbReference type="Gene3D" id="2.130.10.10">
    <property type="entry name" value="YVTN repeat-like/Quinoprotein amine dehydrogenase"/>
    <property type="match status" value="3"/>
</dbReference>
<protein>
    <submittedName>
        <fullName evidence="2">WD40 repeat domain-containing protein</fullName>
    </submittedName>
</protein>
<evidence type="ECO:0000313" key="2">
    <source>
        <dbReference type="EMBL" id="UFP95566.1"/>
    </source>
</evidence>
<dbReference type="SMART" id="SM00320">
    <property type="entry name" value="WD40"/>
    <property type="match status" value="6"/>
</dbReference>
<dbReference type="Proteomes" id="UP001054846">
    <property type="component" value="Chromosome"/>
</dbReference>
<dbReference type="RefSeq" id="WP_230842796.1">
    <property type="nucleotide sequence ID" value="NZ_CP063845.1"/>
</dbReference>
<organism evidence="2 3">
    <name type="scientific">Gloeobacter morelensis MG652769</name>
    <dbReference type="NCBI Taxonomy" id="2781736"/>
    <lineage>
        <taxon>Bacteria</taxon>
        <taxon>Bacillati</taxon>
        <taxon>Cyanobacteriota</taxon>
        <taxon>Cyanophyceae</taxon>
        <taxon>Gloeobacterales</taxon>
        <taxon>Gloeobacteraceae</taxon>
        <taxon>Gloeobacter</taxon>
        <taxon>Gloeobacter morelensis</taxon>
    </lineage>
</organism>